<accession>A0AAV6TKL1</accession>
<comment type="caution">
    <text evidence="1">The sequence shown here is derived from an EMBL/GenBank/DDBJ whole genome shotgun (WGS) entry which is preliminary data.</text>
</comment>
<sequence length="103" mass="11833">MRVIHGDLHNEAYSVRLSNDLGPEKLHIVLQNFPTTNAMRSFVKAVGQPKTDDEYPDSWLIDIDKVNSGEFVYRWFILATQSHVERVFDIVPRPPLLLGTDIQ</sequence>
<proteinExistence type="predicted"/>
<gene>
    <name evidence="1" type="ORF">JTE90_017581</name>
</gene>
<evidence type="ECO:0000313" key="1">
    <source>
        <dbReference type="EMBL" id="KAG8172500.1"/>
    </source>
</evidence>
<organism evidence="1 2">
    <name type="scientific">Oedothorax gibbosus</name>
    <dbReference type="NCBI Taxonomy" id="931172"/>
    <lineage>
        <taxon>Eukaryota</taxon>
        <taxon>Metazoa</taxon>
        <taxon>Ecdysozoa</taxon>
        <taxon>Arthropoda</taxon>
        <taxon>Chelicerata</taxon>
        <taxon>Arachnida</taxon>
        <taxon>Araneae</taxon>
        <taxon>Araneomorphae</taxon>
        <taxon>Entelegynae</taxon>
        <taxon>Araneoidea</taxon>
        <taxon>Linyphiidae</taxon>
        <taxon>Erigoninae</taxon>
        <taxon>Oedothorax</taxon>
    </lineage>
</organism>
<dbReference type="Proteomes" id="UP000827092">
    <property type="component" value="Unassembled WGS sequence"/>
</dbReference>
<dbReference type="AlphaFoldDB" id="A0AAV6TKL1"/>
<name>A0AAV6TKL1_9ARAC</name>
<dbReference type="EMBL" id="JAFNEN010002652">
    <property type="protein sequence ID" value="KAG8172500.1"/>
    <property type="molecule type" value="Genomic_DNA"/>
</dbReference>
<reference evidence="1 2" key="1">
    <citation type="journal article" date="2022" name="Nat. Ecol. Evol.">
        <title>A masculinizing supergene underlies an exaggerated male reproductive morph in a spider.</title>
        <authorList>
            <person name="Hendrickx F."/>
            <person name="De Corte Z."/>
            <person name="Sonet G."/>
            <person name="Van Belleghem S.M."/>
            <person name="Kostlbacher S."/>
            <person name="Vangestel C."/>
        </authorList>
    </citation>
    <scope>NUCLEOTIDE SEQUENCE [LARGE SCALE GENOMIC DNA]</scope>
    <source>
        <strain evidence="1">W744_W776</strain>
    </source>
</reference>
<protein>
    <submittedName>
        <fullName evidence="1">Uncharacterized protein</fullName>
    </submittedName>
</protein>
<evidence type="ECO:0000313" key="2">
    <source>
        <dbReference type="Proteomes" id="UP000827092"/>
    </source>
</evidence>
<keyword evidence="2" id="KW-1185">Reference proteome</keyword>